<feature type="domain" description="NADP-dependent oxidoreductase" evidence="3">
    <location>
        <begin position="18"/>
        <end position="109"/>
    </location>
</feature>
<accession>A0A8C2S389</accession>
<dbReference type="PANTHER" id="PTHR43364:SF4">
    <property type="entry name" value="NAD(P)-LINKED OXIDOREDUCTASE SUPERFAMILY PROTEIN"/>
    <property type="match status" value="1"/>
</dbReference>
<dbReference type="Ensembl" id="ENSCHIT00010053171.1">
    <property type="protein sequence ID" value="ENSCHIP00010037948.1"/>
    <property type="gene ID" value="ENSCHIG00010028090.1"/>
</dbReference>
<dbReference type="AlphaFoldDB" id="A0A8C2S389"/>
<dbReference type="PANTHER" id="PTHR43364">
    <property type="entry name" value="NADH-SPECIFIC METHYLGLYOXAL REDUCTASE-RELATED"/>
    <property type="match status" value="1"/>
</dbReference>
<organism evidence="4">
    <name type="scientific">Capra hircus</name>
    <name type="common">Goat</name>
    <dbReference type="NCBI Taxonomy" id="9925"/>
    <lineage>
        <taxon>Eukaryota</taxon>
        <taxon>Metazoa</taxon>
        <taxon>Chordata</taxon>
        <taxon>Craniata</taxon>
        <taxon>Vertebrata</taxon>
        <taxon>Euteleostomi</taxon>
        <taxon>Mammalia</taxon>
        <taxon>Eutheria</taxon>
        <taxon>Laurasiatheria</taxon>
        <taxon>Artiodactyla</taxon>
        <taxon>Ruminantia</taxon>
        <taxon>Pecora</taxon>
        <taxon>Bovidae</taxon>
        <taxon>Caprinae</taxon>
        <taxon>Capra</taxon>
    </lineage>
</organism>
<evidence type="ECO:0000259" key="3">
    <source>
        <dbReference type="Pfam" id="PF00248"/>
    </source>
</evidence>
<sequence>MAQPQSYPRGVPTRPATVLGAMEMGRRMDVPSSAAAVRAFLERGHTEIDTAFVYADGQSESILGGLGLGLGGSKARPKIATKANPWEGKSLKPDSLRSQLETSLQRLTVASPPQGKFVELGLSNYAAWEVAEICTLCRSNGWILPTVYQGMYNATTRQVETELLPCLRRFGLRFYAYNPLAGTGCGHRLPWDKDGKQPVGRFFGNNWAEVYRNRYWKEHHFEGIALVEKALQAAYGTSAPSMTSAALRWMYHHSQLQGAHGDAVILGMSSLEQLEENLAATEEGPLEPAVVQAFDQAWRLVAHDCPSYFR</sequence>
<evidence type="ECO:0000313" key="4">
    <source>
        <dbReference type="Ensembl" id="ENSCHIP00010037948.1"/>
    </source>
</evidence>
<proteinExistence type="inferred from homology"/>
<dbReference type="InterPro" id="IPR023210">
    <property type="entry name" value="NADP_OxRdtase_dom"/>
</dbReference>
<feature type="domain" description="NADP-dependent oxidoreductase" evidence="3">
    <location>
        <begin position="114"/>
        <end position="298"/>
    </location>
</feature>
<dbReference type="InterPro" id="IPR036812">
    <property type="entry name" value="NAD(P)_OxRdtase_dom_sf"/>
</dbReference>
<dbReference type="SUPFAM" id="SSF51430">
    <property type="entry name" value="NAD(P)-linked oxidoreductase"/>
    <property type="match status" value="1"/>
</dbReference>
<keyword evidence="1" id="KW-0560">Oxidoreductase</keyword>
<dbReference type="CDD" id="cd19075">
    <property type="entry name" value="AKR_AKR7A1-5"/>
    <property type="match status" value="1"/>
</dbReference>
<dbReference type="InterPro" id="IPR050523">
    <property type="entry name" value="AKR_Detox_Biosynth"/>
</dbReference>
<reference evidence="4" key="1">
    <citation type="submission" date="2025-08" db="UniProtKB">
        <authorList>
            <consortium name="Ensembl"/>
        </authorList>
    </citation>
    <scope>IDENTIFICATION</scope>
</reference>
<dbReference type="GO" id="GO:0016491">
    <property type="term" value="F:oxidoreductase activity"/>
    <property type="evidence" value="ECO:0007669"/>
    <property type="project" value="UniProtKB-KW"/>
</dbReference>
<comment type="similarity">
    <text evidence="2">Belongs to the aldo/keto reductase family. Aldo/keto reductase 2 subfamily.</text>
</comment>
<dbReference type="Gene3D" id="3.20.20.100">
    <property type="entry name" value="NADP-dependent oxidoreductase domain"/>
    <property type="match status" value="2"/>
</dbReference>
<name>A0A8C2S389_CAPHI</name>
<evidence type="ECO:0000256" key="2">
    <source>
        <dbReference type="ARBA" id="ARBA00038157"/>
    </source>
</evidence>
<protein>
    <recommendedName>
        <fullName evidence="3">NADP-dependent oxidoreductase domain-containing protein</fullName>
    </recommendedName>
</protein>
<evidence type="ECO:0000256" key="1">
    <source>
        <dbReference type="ARBA" id="ARBA00023002"/>
    </source>
</evidence>
<dbReference type="Pfam" id="PF00248">
    <property type="entry name" value="Aldo_ket_red"/>
    <property type="match status" value="2"/>
</dbReference>